<comment type="caution">
    <text evidence="1">The sequence shown here is derived from an EMBL/GenBank/DDBJ whole genome shotgun (WGS) entry which is preliminary data.</text>
</comment>
<dbReference type="EMBL" id="BEXA01000002">
    <property type="protein sequence ID" value="GAY72896.1"/>
    <property type="molecule type" value="Genomic_DNA"/>
</dbReference>
<dbReference type="Proteomes" id="UP000286974">
    <property type="component" value="Unassembled WGS sequence"/>
</dbReference>
<name>A0A401FKR8_9LACO</name>
<sequence>MDQQTIFAKVEQAEAHLLSLPFTFMIGKQSFSKDDLVKWQRREYLKTAKLLNKRFSQKLNFTSTTSFITIKEEVVLAKMAIGQNQLKSQLAYQSDIANLITKLGVKTSFNHRKISVADMYLKNSKLTAQQIANTLNQMFMHNTEDNQFYNFKANPNHFYSYGEHNQQTVVEMTGGTRLTNDFTLSYGDNSGLSTTSNKNFRFELSGTGRLTNGFIIGGVRHLITDEPNNTIHARLQVEFPDILPNSLINQHAIHLLVEFSNWLTDIDLMAN</sequence>
<dbReference type="OrthoDB" id="2284173at2"/>
<reference evidence="1 2" key="1">
    <citation type="submission" date="2017-11" db="EMBL/GenBank/DDBJ databases">
        <title>Draft Genome Sequence of Lactobacillus curieae NBRC 111893 isolated from Koso, a Japanese sugar-Vegetable Fermented Beverage.</title>
        <authorList>
            <person name="Chiou T.Y."/>
            <person name="Oshima K."/>
            <person name="Suda W."/>
            <person name="Hattori M."/>
            <person name="Takahashi T."/>
        </authorList>
    </citation>
    <scope>NUCLEOTIDE SEQUENCE [LARGE SCALE GENOMIC DNA]</scope>
    <source>
        <strain evidence="1 2">NBRC111893</strain>
    </source>
</reference>
<dbReference type="RefSeq" id="WP_125008118.1">
    <property type="nucleotide sequence ID" value="NZ_BEXA01000002.1"/>
</dbReference>
<dbReference type="AlphaFoldDB" id="A0A401FKR8"/>
<organism evidence="1 2">
    <name type="scientific">Lentilactobacillus kosonis</name>
    <dbReference type="NCBI Taxonomy" id="2810561"/>
    <lineage>
        <taxon>Bacteria</taxon>
        <taxon>Bacillati</taxon>
        <taxon>Bacillota</taxon>
        <taxon>Bacilli</taxon>
        <taxon>Lactobacillales</taxon>
        <taxon>Lactobacillaceae</taxon>
        <taxon>Lentilactobacillus</taxon>
    </lineage>
</organism>
<accession>A0A401FKR8</accession>
<proteinExistence type="predicted"/>
<protein>
    <submittedName>
        <fullName evidence="1">Uncharacterized protein</fullName>
    </submittedName>
</protein>
<gene>
    <name evidence="1" type="ORF">NBRC111893_1042</name>
</gene>
<evidence type="ECO:0000313" key="2">
    <source>
        <dbReference type="Proteomes" id="UP000286974"/>
    </source>
</evidence>
<evidence type="ECO:0000313" key="1">
    <source>
        <dbReference type="EMBL" id="GAY72896.1"/>
    </source>
</evidence>
<keyword evidence="2" id="KW-1185">Reference proteome</keyword>